<dbReference type="Proteomes" id="UP000192356">
    <property type="component" value="Unassembled WGS sequence"/>
</dbReference>
<accession>A0A1X0QC93</accession>
<comment type="caution">
    <text evidence="1">The sequence shown here is derived from an EMBL/GenBank/DDBJ whole genome shotgun (WGS) entry which is preliminary data.</text>
</comment>
<evidence type="ECO:0000313" key="2">
    <source>
        <dbReference type="Proteomes" id="UP000192356"/>
    </source>
</evidence>
<dbReference type="VEuPathDB" id="MicrosporidiaDB:A0H76_1295"/>
<dbReference type="EMBL" id="LVKB01000023">
    <property type="protein sequence ID" value="ORD97420.1"/>
    <property type="molecule type" value="Genomic_DNA"/>
</dbReference>
<name>A0A1X0QC93_9MICR</name>
<keyword evidence="2" id="KW-1185">Reference proteome</keyword>
<evidence type="ECO:0000313" key="1">
    <source>
        <dbReference type="EMBL" id="ORD97420.1"/>
    </source>
</evidence>
<reference evidence="1 2" key="1">
    <citation type="journal article" date="2017" name="Environ. Microbiol.">
        <title>Decay of the glycolytic pathway and adaptation to intranuclear parasitism within Enterocytozoonidae microsporidia.</title>
        <authorList>
            <person name="Wiredu Boakye D."/>
            <person name="Jaroenlak P."/>
            <person name="Prachumwat A."/>
            <person name="Williams T.A."/>
            <person name="Bateman K.S."/>
            <person name="Itsathitphaisarn O."/>
            <person name="Sritunyalucksana K."/>
            <person name="Paszkiewicz K.H."/>
            <person name="Moore K.A."/>
            <person name="Stentiford G.D."/>
            <person name="Williams B.A."/>
        </authorList>
    </citation>
    <scope>NUCLEOTIDE SEQUENCE [LARGE SCALE GENOMIC DNA]</scope>
    <source>
        <strain evidence="1 2">GB1</strain>
    </source>
</reference>
<dbReference type="AlphaFoldDB" id="A0A1X0QC93"/>
<sequence>MKRNNFKNHKAGKKARTTKKYINLNLSERHNGEIMQPQTIMFRTVFEDGEEGPQITMKKLTNLGNKTNVILWVKQFKEAKRSCKWSESKSLEAFRLLIGDNL</sequence>
<proteinExistence type="predicted"/>
<organism evidence="1 2">
    <name type="scientific">Hepatospora eriocheir</name>
    <dbReference type="NCBI Taxonomy" id="1081669"/>
    <lineage>
        <taxon>Eukaryota</taxon>
        <taxon>Fungi</taxon>
        <taxon>Fungi incertae sedis</taxon>
        <taxon>Microsporidia</taxon>
        <taxon>Hepatosporidae</taxon>
        <taxon>Hepatospora</taxon>
    </lineage>
</organism>
<dbReference type="VEuPathDB" id="MicrosporidiaDB:HERIO_701"/>
<gene>
    <name evidence="1" type="ORF">HERIO_701</name>
</gene>
<protein>
    <submittedName>
        <fullName evidence="1">Uncharacterized protein</fullName>
    </submittedName>
</protein>